<keyword evidence="3 11" id="KW-0812">Transmembrane</keyword>
<keyword evidence="14" id="KW-1185">Reference proteome</keyword>
<accession>A0ABD6AT85</accession>
<dbReference type="AlphaFoldDB" id="A0ABD6AT85"/>
<evidence type="ECO:0000256" key="7">
    <source>
        <dbReference type="ARBA" id="ARBA00022989"/>
    </source>
</evidence>
<evidence type="ECO:0000256" key="10">
    <source>
        <dbReference type="RuleBase" id="RU003983"/>
    </source>
</evidence>
<evidence type="ECO:0000313" key="14">
    <source>
        <dbReference type="Proteomes" id="UP001597187"/>
    </source>
</evidence>
<keyword evidence="6 10" id="KW-0862">Zinc</keyword>
<dbReference type="InterPro" id="IPR001915">
    <property type="entry name" value="Peptidase_M48"/>
</dbReference>
<sequence>MLLGQSVASIVGIVGIVVFWVVALANDSFVVTILGWILSSVVQAVVMVFVLAISRSREYVADEDAAAYTNDPEALGRALAKIASVGRHEQAPDVDGSVGALCIFGGKRGLLATLFASHPQTEKRIERLAPHLLE</sequence>
<feature type="transmembrane region" description="Helical" evidence="11">
    <location>
        <begin position="7"/>
        <end position="25"/>
    </location>
</feature>
<dbReference type="InterPro" id="IPR050083">
    <property type="entry name" value="HtpX_protease"/>
</dbReference>
<evidence type="ECO:0000256" key="2">
    <source>
        <dbReference type="ARBA" id="ARBA00022670"/>
    </source>
</evidence>
<dbReference type="GO" id="GO:0008237">
    <property type="term" value="F:metallopeptidase activity"/>
    <property type="evidence" value="ECO:0007669"/>
    <property type="project" value="UniProtKB-KW"/>
</dbReference>
<evidence type="ECO:0000256" key="9">
    <source>
        <dbReference type="ARBA" id="ARBA00023136"/>
    </source>
</evidence>
<evidence type="ECO:0000256" key="4">
    <source>
        <dbReference type="ARBA" id="ARBA00022723"/>
    </source>
</evidence>
<comment type="similarity">
    <text evidence="10">Belongs to the peptidase M48 family.</text>
</comment>
<evidence type="ECO:0000256" key="3">
    <source>
        <dbReference type="ARBA" id="ARBA00022692"/>
    </source>
</evidence>
<dbReference type="EMBL" id="JBHUDC010000003">
    <property type="protein sequence ID" value="MFD1512837.1"/>
    <property type="molecule type" value="Genomic_DNA"/>
</dbReference>
<evidence type="ECO:0000256" key="5">
    <source>
        <dbReference type="ARBA" id="ARBA00022801"/>
    </source>
</evidence>
<dbReference type="Pfam" id="PF01435">
    <property type="entry name" value="Peptidase_M48"/>
    <property type="match status" value="1"/>
</dbReference>
<evidence type="ECO:0000259" key="12">
    <source>
        <dbReference type="Pfam" id="PF01435"/>
    </source>
</evidence>
<evidence type="ECO:0000256" key="8">
    <source>
        <dbReference type="ARBA" id="ARBA00023049"/>
    </source>
</evidence>
<keyword evidence="1" id="KW-1003">Cell membrane</keyword>
<dbReference type="GO" id="GO:0046872">
    <property type="term" value="F:metal ion binding"/>
    <property type="evidence" value="ECO:0007669"/>
    <property type="project" value="UniProtKB-KW"/>
</dbReference>
<dbReference type="Proteomes" id="UP001597187">
    <property type="component" value="Unassembled WGS sequence"/>
</dbReference>
<proteinExistence type="inferred from homology"/>
<reference evidence="13 14" key="1">
    <citation type="journal article" date="2019" name="Int. J. Syst. Evol. Microbiol.">
        <title>The Global Catalogue of Microorganisms (GCM) 10K type strain sequencing project: providing services to taxonomists for standard genome sequencing and annotation.</title>
        <authorList>
            <consortium name="The Broad Institute Genomics Platform"/>
            <consortium name="The Broad Institute Genome Sequencing Center for Infectious Disease"/>
            <person name="Wu L."/>
            <person name="Ma J."/>
        </authorList>
    </citation>
    <scope>NUCLEOTIDE SEQUENCE [LARGE SCALE GENOMIC DNA]</scope>
    <source>
        <strain evidence="13 14">CGMCC 1.12563</strain>
    </source>
</reference>
<evidence type="ECO:0000256" key="11">
    <source>
        <dbReference type="SAM" id="Phobius"/>
    </source>
</evidence>
<name>A0ABD6AT85_9EURY</name>
<dbReference type="RefSeq" id="WP_250872812.1">
    <property type="nucleotide sequence ID" value="NZ_JALXFV010000003.1"/>
</dbReference>
<organism evidence="13 14">
    <name type="scientific">Halomarina rubra</name>
    <dbReference type="NCBI Taxonomy" id="2071873"/>
    <lineage>
        <taxon>Archaea</taxon>
        <taxon>Methanobacteriati</taxon>
        <taxon>Methanobacteriota</taxon>
        <taxon>Stenosarchaea group</taxon>
        <taxon>Halobacteria</taxon>
        <taxon>Halobacteriales</taxon>
        <taxon>Natronomonadaceae</taxon>
        <taxon>Halomarina</taxon>
    </lineage>
</organism>
<protein>
    <submittedName>
        <fullName evidence="13">M48 family metallopeptidase</fullName>
        <ecNumber evidence="13">3.4.24.-</ecNumber>
    </submittedName>
</protein>
<keyword evidence="5 10" id="KW-0378">Hydrolase</keyword>
<keyword evidence="4" id="KW-0479">Metal-binding</keyword>
<evidence type="ECO:0000256" key="1">
    <source>
        <dbReference type="ARBA" id="ARBA00022475"/>
    </source>
</evidence>
<dbReference type="PANTHER" id="PTHR43221:SF2">
    <property type="entry name" value="PROTEASE HTPX HOMOLOG"/>
    <property type="match status" value="1"/>
</dbReference>
<evidence type="ECO:0000256" key="6">
    <source>
        <dbReference type="ARBA" id="ARBA00022833"/>
    </source>
</evidence>
<keyword evidence="8 10" id="KW-0482">Metalloprotease</keyword>
<gene>
    <name evidence="13" type="ORF">ACFSBT_06010</name>
</gene>
<keyword evidence="2 10" id="KW-0645">Protease</keyword>
<comment type="cofactor">
    <cofactor evidence="10">
        <name>Zn(2+)</name>
        <dbReference type="ChEBI" id="CHEBI:29105"/>
    </cofactor>
    <text evidence="10">Binds 1 zinc ion per subunit.</text>
</comment>
<dbReference type="GO" id="GO:0006508">
    <property type="term" value="P:proteolysis"/>
    <property type="evidence" value="ECO:0007669"/>
    <property type="project" value="UniProtKB-KW"/>
</dbReference>
<keyword evidence="7 11" id="KW-1133">Transmembrane helix</keyword>
<dbReference type="PANTHER" id="PTHR43221">
    <property type="entry name" value="PROTEASE HTPX"/>
    <property type="match status" value="1"/>
</dbReference>
<comment type="caution">
    <text evidence="13">The sequence shown here is derived from an EMBL/GenBank/DDBJ whole genome shotgun (WGS) entry which is preliminary data.</text>
</comment>
<keyword evidence="9 11" id="KW-0472">Membrane</keyword>
<evidence type="ECO:0000313" key="13">
    <source>
        <dbReference type="EMBL" id="MFD1512837.1"/>
    </source>
</evidence>
<dbReference type="EC" id="3.4.24.-" evidence="13"/>
<feature type="domain" description="Peptidase M48" evidence="12">
    <location>
        <begin position="12"/>
        <end position="128"/>
    </location>
</feature>
<feature type="transmembrane region" description="Helical" evidence="11">
    <location>
        <begin position="31"/>
        <end position="53"/>
    </location>
</feature>